<accession>A0A7J6UYY8</accession>
<gene>
    <name evidence="1" type="ORF">FRX31_032569</name>
</gene>
<organism evidence="1 2">
    <name type="scientific">Thalictrum thalictroides</name>
    <name type="common">Rue-anemone</name>
    <name type="synonym">Anemone thalictroides</name>
    <dbReference type="NCBI Taxonomy" id="46969"/>
    <lineage>
        <taxon>Eukaryota</taxon>
        <taxon>Viridiplantae</taxon>
        <taxon>Streptophyta</taxon>
        <taxon>Embryophyta</taxon>
        <taxon>Tracheophyta</taxon>
        <taxon>Spermatophyta</taxon>
        <taxon>Magnoliopsida</taxon>
        <taxon>Ranunculales</taxon>
        <taxon>Ranunculaceae</taxon>
        <taxon>Thalictroideae</taxon>
        <taxon>Thalictrum</taxon>
    </lineage>
</organism>
<feature type="non-terminal residue" evidence="1">
    <location>
        <position position="1"/>
    </location>
</feature>
<sequence>RLLLTYIPSVLGNNTCCLTDAVSKTKATDAVLKTKATDAVNTCCLTNGSELFNINRCGFKNEGNN</sequence>
<reference evidence="1 2" key="1">
    <citation type="submission" date="2020-06" db="EMBL/GenBank/DDBJ databases">
        <title>Transcriptomic and genomic resources for Thalictrum thalictroides and T. hernandezii: Facilitating candidate gene discovery in an emerging model plant lineage.</title>
        <authorList>
            <person name="Arias T."/>
            <person name="Riano-Pachon D.M."/>
            <person name="Di Stilio V.S."/>
        </authorList>
    </citation>
    <scope>NUCLEOTIDE SEQUENCE [LARGE SCALE GENOMIC DNA]</scope>
    <source>
        <strain evidence="2">cv. WT478/WT964</strain>
        <tissue evidence="1">Leaves</tissue>
    </source>
</reference>
<dbReference type="AlphaFoldDB" id="A0A7J6UYY8"/>
<protein>
    <submittedName>
        <fullName evidence="1">Uncharacterized protein</fullName>
    </submittedName>
</protein>
<proteinExistence type="predicted"/>
<comment type="caution">
    <text evidence="1">The sequence shown here is derived from an EMBL/GenBank/DDBJ whole genome shotgun (WGS) entry which is preliminary data.</text>
</comment>
<dbReference type="EMBL" id="JABWDY010040837">
    <property type="protein sequence ID" value="KAF5177847.1"/>
    <property type="molecule type" value="Genomic_DNA"/>
</dbReference>
<keyword evidence="2" id="KW-1185">Reference proteome</keyword>
<evidence type="ECO:0000313" key="1">
    <source>
        <dbReference type="EMBL" id="KAF5177847.1"/>
    </source>
</evidence>
<dbReference type="Proteomes" id="UP000554482">
    <property type="component" value="Unassembled WGS sequence"/>
</dbReference>
<evidence type="ECO:0000313" key="2">
    <source>
        <dbReference type="Proteomes" id="UP000554482"/>
    </source>
</evidence>
<name>A0A7J6UYY8_THATH</name>